<dbReference type="PANTHER" id="PTHR48061:SF46">
    <property type="entry name" value="LEUCINE-RICH REPEAT-CONTAINING N-TERMINAL PLANT-TYPE DOMAIN-CONTAINING PROTEIN"/>
    <property type="match status" value="1"/>
</dbReference>
<keyword evidence="13" id="KW-1185">Reference proteome</keyword>
<keyword evidence="10" id="KW-0675">Receptor</keyword>
<evidence type="ECO:0000256" key="10">
    <source>
        <dbReference type="ARBA" id="ARBA00023170"/>
    </source>
</evidence>
<evidence type="ECO:0008006" key="14">
    <source>
        <dbReference type="Google" id="ProtNLM"/>
    </source>
</evidence>
<dbReference type="AlphaFoldDB" id="A0A6A6N0L1"/>
<comment type="similarity">
    <text evidence="2">Belongs to the RLP family.</text>
</comment>
<dbReference type="FunFam" id="3.80.10.10:FF:000299">
    <property type="entry name" value="Piriformospora indica-insensitive protein 2"/>
    <property type="match status" value="1"/>
</dbReference>
<dbReference type="PANTHER" id="PTHR48061">
    <property type="entry name" value="LEUCINE-RICH REPEAT RECEPTOR PROTEIN KINASE EMS1-LIKE-RELATED"/>
    <property type="match status" value="1"/>
</dbReference>
<dbReference type="InterPro" id="IPR032675">
    <property type="entry name" value="LRR_dom_sf"/>
</dbReference>
<evidence type="ECO:0000256" key="7">
    <source>
        <dbReference type="ARBA" id="ARBA00022737"/>
    </source>
</evidence>
<evidence type="ECO:0000256" key="1">
    <source>
        <dbReference type="ARBA" id="ARBA00004251"/>
    </source>
</evidence>
<evidence type="ECO:0000256" key="5">
    <source>
        <dbReference type="ARBA" id="ARBA00022692"/>
    </source>
</evidence>
<comment type="subcellular location">
    <subcellularLocation>
        <location evidence="1">Cell membrane</location>
        <topology evidence="1">Single-pass type I membrane protein</topology>
    </subcellularLocation>
</comment>
<dbReference type="InterPro" id="IPR046956">
    <property type="entry name" value="RLP23-like"/>
</dbReference>
<gene>
    <name evidence="12" type="ORF">GH714_011242</name>
</gene>
<dbReference type="InterPro" id="IPR001611">
    <property type="entry name" value="Leu-rich_rpt"/>
</dbReference>
<accession>A0A6A6N0L1</accession>
<evidence type="ECO:0000313" key="13">
    <source>
        <dbReference type="Proteomes" id="UP000467840"/>
    </source>
</evidence>
<sequence length="503" mass="56397">MLFGTFHSNNSLFLLSHLQNLDLSNNDFNHSNISSRFSEFLNLRYLNLNFSVFDGLVPLEITYLSNLVSLDISQNDLTLEATTFNRLAQNLTKLRELNLNEVNMSMVAPSSLANLSSSLSSLKLGSCYLQGNFLEYVHPSNRLVSLDLSWNDLKLQTTSFSKLLQNLTNLRELDLSFVNLSSVAPSSFMNLPSSLHTLKLKYCGLQVNFIDYIHSSTLISLDLSSNYDLVLDTIMFNKLVQNIPNLREVDLSYVNMSLVEPISLMNLSSSLSSLQLWNCGLRGEFPANLLQRPNLQVLYLGYNYDLIGCLPRSNWSCSLERLSLSYTKIAIHLEGDLINNLRSVKILYLQGCNFVGSNVALFGNLRQLSELYLSSNNFSGQIPLAFGNLEHLDWLSLSFNNFSGQIPFSLANLKQLSYLYLDNNNLSGAIPNSFANLAQLRSLRLSNNQLVGPIPSQLSRLSSLISLDLSNNLLNATIPTSLFNLPYLDTLLLQRNLLMGHIS</sequence>
<evidence type="ECO:0000256" key="9">
    <source>
        <dbReference type="ARBA" id="ARBA00023136"/>
    </source>
</evidence>
<dbReference type="InterPro" id="IPR003591">
    <property type="entry name" value="Leu-rich_rpt_typical-subtyp"/>
</dbReference>
<evidence type="ECO:0000256" key="4">
    <source>
        <dbReference type="ARBA" id="ARBA00022614"/>
    </source>
</evidence>
<proteinExistence type="inferred from homology"/>
<evidence type="ECO:0000256" key="8">
    <source>
        <dbReference type="ARBA" id="ARBA00022989"/>
    </source>
</evidence>
<organism evidence="12 13">
    <name type="scientific">Hevea brasiliensis</name>
    <name type="common">Para rubber tree</name>
    <name type="synonym">Siphonia brasiliensis</name>
    <dbReference type="NCBI Taxonomy" id="3981"/>
    <lineage>
        <taxon>Eukaryota</taxon>
        <taxon>Viridiplantae</taxon>
        <taxon>Streptophyta</taxon>
        <taxon>Embryophyta</taxon>
        <taxon>Tracheophyta</taxon>
        <taxon>Spermatophyta</taxon>
        <taxon>Magnoliopsida</taxon>
        <taxon>eudicotyledons</taxon>
        <taxon>Gunneridae</taxon>
        <taxon>Pentapetalae</taxon>
        <taxon>rosids</taxon>
        <taxon>fabids</taxon>
        <taxon>Malpighiales</taxon>
        <taxon>Euphorbiaceae</taxon>
        <taxon>Crotonoideae</taxon>
        <taxon>Micrandreae</taxon>
        <taxon>Hevea</taxon>
    </lineage>
</organism>
<keyword evidence="8" id="KW-1133">Transmembrane helix</keyword>
<dbReference type="Pfam" id="PF00560">
    <property type="entry name" value="LRR_1"/>
    <property type="match status" value="2"/>
</dbReference>
<evidence type="ECO:0000313" key="12">
    <source>
        <dbReference type="EMBL" id="KAF2318864.1"/>
    </source>
</evidence>
<protein>
    <recommendedName>
        <fullName evidence="14">Leucine-rich repeat-containing N-terminal plant-type domain-containing protein</fullName>
    </recommendedName>
</protein>
<dbReference type="GO" id="GO:0005886">
    <property type="term" value="C:plasma membrane"/>
    <property type="evidence" value="ECO:0007669"/>
    <property type="project" value="UniProtKB-SubCell"/>
</dbReference>
<evidence type="ECO:0000256" key="2">
    <source>
        <dbReference type="ARBA" id="ARBA00009592"/>
    </source>
</evidence>
<dbReference type="Pfam" id="PF13855">
    <property type="entry name" value="LRR_8"/>
    <property type="match status" value="2"/>
</dbReference>
<keyword evidence="6" id="KW-0732">Signal</keyword>
<dbReference type="Gene3D" id="3.80.10.10">
    <property type="entry name" value="Ribonuclease Inhibitor"/>
    <property type="match status" value="2"/>
</dbReference>
<keyword evidence="5" id="KW-0812">Transmembrane</keyword>
<dbReference type="SUPFAM" id="SSF52058">
    <property type="entry name" value="L domain-like"/>
    <property type="match status" value="1"/>
</dbReference>
<keyword evidence="11" id="KW-0325">Glycoprotein</keyword>
<keyword evidence="7" id="KW-0677">Repeat</keyword>
<dbReference type="EMBL" id="JAAGAX010000003">
    <property type="protein sequence ID" value="KAF2318864.1"/>
    <property type="molecule type" value="Genomic_DNA"/>
</dbReference>
<keyword evidence="9" id="KW-0472">Membrane</keyword>
<dbReference type="SUPFAM" id="SSF52047">
    <property type="entry name" value="RNI-like"/>
    <property type="match status" value="1"/>
</dbReference>
<evidence type="ECO:0000256" key="6">
    <source>
        <dbReference type="ARBA" id="ARBA00022729"/>
    </source>
</evidence>
<name>A0A6A6N0L1_HEVBR</name>
<evidence type="ECO:0000256" key="11">
    <source>
        <dbReference type="ARBA" id="ARBA00023180"/>
    </source>
</evidence>
<evidence type="ECO:0000256" key="3">
    <source>
        <dbReference type="ARBA" id="ARBA00022475"/>
    </source>
</evidence>
<reference evidence="12 13" key="1">
    <citation type="journal article" date="2020" name="Mol. Plant">
        <title>The Chromosome-Based Rubber Tree Genome Provides New Insights into Spurge Genome Evolution and Rubber Biosynthesis.</title>
        <authorList>
            <person name="Liu J."/>
            <person name="Shi C."/>
            <person name="Shi C.C."/>
            <person name="Li W."/>
            <person name="Zhang Q.J."/>
            <person name="Zhang Y."/>
            <person name="Li K."/>
            <person name="Lu H.F."/>
            <person name="Shi C."/>
            <person name="Zhu S.T."/>
            <person name="Xiao Z.Y."/>
            <person name="Nan H."/>
            <person name="Yue Y."/>
            <person name="Zhu X.G."/>
            <person name="Wu Y."/>
            <person name="Hong X.N."/>
            <person name="Fan G.Y."/>
            <person name="Tong Y."/>
            <person name="Zhang D."/>
            <person name="Mao C.L."/>
            <person name="Liu Y.L."/>
            <person name="Hao S.J."/>
            <person name="Liu W.Q."/>
            <person name="Lv M.Q."/>
            <person name="Zhang H.B."/>
            <person name="Liu Y."/>
            <person name="Hu-Tang G.R."/>
            <person name="Wang J.P."/>
            <person name="Wang J.H."/>
            <person name="Sun Y.H."/>
            <person name="Ni S.B."/>
            <person name="Chen W.B."/>
            <person name="Zhang X.C."/>
            <person name="Jiao Y.N."/>
            <person name="Eichler E.E."/>
            <person name="Li G.H."/>
            <person name="Liu X."/>
            <person name="Gao L.Z."/>
        </authorList>
    </citation>
    <scope>NUCLEOTIDE SEQUENCE [LARGE SCALE GENOMIC DNA]</scope>
    <source>
        <strain evidence="13">cv. GT1</strain>
        <tissue evidence="12">Leaf</tissue>
    </source>
</reference>
<dbReference type="Proteomes" id="UP000467840">
    <property type="component" value="Chromosome 10"/>
</dbReference>
<keyword evidence="3" id="KW-1003">Cell membrane</keyword>
<dbReference type="SMART" id="SM00369">
    <property type="entry name" value="LRR_TYP"/>
    <property type="match status" value="8"/>
</dbReference>
<comment type="caution">
    <text evidence="12">The sequence shown here is derived from an EMBL/GenBank/DDBJ whole genome shotgun (WGS) entry which is preliminary data.</text>
</comment>
<keyword evidence="4" id="KW-0433">Leucine-rich repeat</keyword>